<keyword evidence="14" id="KW-1185">Reference proteome</keyword>
<gene>
    <name evidence="13" type="ORF">Tdes44962_MAKER05468</name>
</gene>
<comment type="function">
    <text evidence="10">Involved in maceration and soft-rotting of plant tissue. Hydrolyzes the 1,4-alpha glycosidic bonds of de-esterified pectate in the smooth region of the plant cell wall.</text>
</comment>
<evidence type="ECO:0000313" key="14">
    <source>
        <dbReference type="Proteomes" id="UP001138500"/>
    </source>
</evidence>
<dbReference type="OrthoDB" id="1546079at2759"/>
<keyword evidence="8 12" id="KW-0326">Glycosidase</keyword>
<comment type="similarity">
    <text evidence="2 12">Belongs to the glycosyl hydrolase 28 family.</text>
</comment>
<dbReference type="EMBL" id="RIBY02002378">
    <property type="protein sequence ID" value="KAH9817758.1"/>
    <property type="molecule type" value="Genomic_DNA"/>
</dbReference>
<keyword evidence="4" id="KW-0732">Signal</keyword>
<keyword evidence="7" id="KW-0325">Glycoprotein</keyword>
<dbReference type="SUPFAM" id="SSF51126">
    <property type="entry name" value="Pectin lyase-like"/>
    <property type="match status" value="1"/>
</dbReference>
<reference evidence="13 14" key="1">
    <citation type="journal article" date="2018" name="IMA Fungus">
        <title>IMA Genome-F 10: Nine draft genome sequences of Claviceps purpurea s.lat., including C. arundinis, C. humidiphila, and C. cf. spartinae, pseudomolecules for the pitch canker pathogen Fusarium circinatum, draft genome of Davidsoniella eucalypti, Grosmannia galeiformis, Quambalaria eucalypti, and Teratosphaeria destructans.</title>
        <authorList>
            <person name="Wingfield B.D."/>
            <person name="Liu M."/>
            <person name="Nguyen H.D."/>
            <person name="Lane F.A."/>
            <person name="Morgan S.W."/>
            <person name="De Vos L."/>
            <person name="Wilken P.M."/>
            <person name="Duong T.A."/>
            <person name="Aylward J."/>
            <person name="Coetzee M.P."/>
            <person name="Dadej K."/>
            <person name="De Beer Z.W."/>
            <person name="Findlay W."/>
            <person name="Havenga M."/>
            <person name="Kolarik M."/>
            <person name="Menzies J.G."/>
            <person name="Naidoo K."/>
            <person name="Pochopski O."/>
            <person name="Shoukouhi P."/>
            <person name="Santana Q.C."/>
            <person name="Seifert K.A."/>
            <person name="Soal N."/>
            <person name="Steenkamp E.T."/>
            <person name="Tatham C.T."/>
            <person name="van der Nest M.A."/>
            <person name="Wingfield M.J."/>
        </authorList>
    </citation>
    <scope>NUCLEOTIDE SEQUENCE [LARGE SCALE GENOMIC DNA]</scope>
    <source>
        <strain evidence="13">CMW44962</strain>
    </source>
</reference>
<dbReference type="PROSITE" id="PS00502">
    <property type="entry name" value="POLYGALACTURONASE"/>
    <property type="match status" value="1"/>
</dbReference>
<proteinExistence type="inferred from homology"/>
<dbReference type="GO" id="GO:0045490">
    <property type="term" value="P:pectin catabolic process"/>
    <property type="evidence" value="ECO:0007669"/>
    <property type="project" value="TreeGrafter"/>
</dbReference>
<comment type="caution">
    <text evidence="13">The sequence shown here is derived from an EMBL/GenBank/DDBJ whole genome shotgun (WGS) entry which is preliminary data.</text>
</comment>
<dbReference type="GO" id="GO:0005576">
    <property type="term" value="C:extracellular region"/>
    <property type="evidence" value="ECO:0007669"/>
    <property type="project" value="UniProtKB-SubCell"/>
</dbReference>
<organism evidence="13 14">
    <name type="scientific">Teratosphaeria destructans</name>
    <dbReference type="NCBI Taxonomy" id="418781"/>
    <lineage>
        <taxon>Eukaryota</taxon>
        <taxon>Fungi</taxon>
        <taxon>Dikarya</taxon>
        <taxon>Ascomycota</taxon>
        <taxon>Pezizomycotina</taxon>
        <taxon>Dothideomycetes</taxon>
        <taxon>Dothideomycetidae</taxon>
        <taxon>Mycosphaerellales</taxon>
        <taxon>Teratosphaeriaceae</taxon>
        <taxon>Teratosphaeria</taxon>
    </lineage>
</organism>
<accession>A0A9W7VYL4</accession>
<evidence type="ECO:0000256" key="1">
    <source>
        <dbReference type="ARBA" id="ARBA00004613"/>
    </source>
</evidence>
<dbReference type="PANTHER" id="PTHR31884:SF9">
    <property type="entry name" value="ENDOPOLYGALACTURONASE D-RELATED"/>
    <property type="match status" value="1"/>
</dbReference>
<keyword evidence="3" id="KW-0964">Secreted</keyword>
<dbReference type="InterPro" id="IPR011050">
    <property type="entry name" value="Pectin_lyase_fold/virulence"/>
</dbReference>
<evidence type="ECO:0000256" key="6">
    <source>
        <dbReference type="ARBA" id="ARBA00022801"/>
    </source>
</evidence>
<evidence type="ECO:0000256" key="12">
    <source>
        <dbReference type="RuleBase" id="RU361169"/>
    </source>
</evidence>
<comment type="subcellular location">
    <subcellularLocation>
        <location evidence="1">Secreted</location>
    </subcellularLocation>
</comment>
<evidence type="ECO:0000256" key="4">
    <source>
        <dbReference type="ARBA" id="ARBA00022729"/>
    </source>
</evidence>
<dbReference type="AlphaFoldDB" id="A0A9W7VYL4"/>
<dbReference type="InterPro" id="IPR050434">
    <property type="entry name" value="Glycosyl_hydrlase_28"/>
</dbReference>
<dbReference type="InterPro" id="IPR012334">
    <property type="entry name" value="Pectin_lyas_fold"/>
</dbReference>
<evidence type="ECO:0000256" key="5">
    <source>
        <dbReference type="ARBA" id="ARBA00022737"/>
    </source>
</evidence>
<reference evidence="13 14" key="2">
    <citation type="journal article" date="2021" name="Curr. Genet.">
        <title>Genetic response to nitrogen starvation in the aggressive Eucalyptus foliar pathogen Teratosphaeria destructans.</title>
        <authorList>
            <person name="Havenga M."/>
            <person name="Wingfield B.D."/>
            <person name="Wingfield M.J."/>
            <person name="Dreyer L.L."/>
            <person name="Roets F."/>
            <person name="Aylward J."/>
        </authorList>
    </citation>
    <scope>NUCLEOTIDE SEQUENCE [LARGE SCALE GENOMIC DNA]</scope>
    <source>
        <strain evidence="13">CMW44962</strain>
    </source>
</reference>
<dbReference type="GO" id="GO:0071555">
    <property type="term" value="P:cell wall organization"/>
    <property type="evidence" value="ECO:0007669"/>
    <property type="project" value="UniProtKB-KW"/>
</dbReference>
<dbReference type="Gene3D" id="2.160.20.10">
    <property type="entry name" value="Single-stranded right-handed beta-helix, Pectin lyase-like"/>
    <property type="match status" value="1"/>
</dbReference>
<dbReference type="Proteomes" id="UP001138500">
    <property type="component" value="Unassembled WGS sequence"/>
</dbReference>
<dbReference type="PANTHER" id="PTHR31884">
    <property type="entry name" value="POLYGALACTURONASE"/>
    <property type="match status" value="1"/>
</dbReference>
<dbReference type="GO" id="GO:0004650">
    <property type="term" value="F:polygalacturonase activity"/>
    <property type="evidence" value="ECO:0007669"/>
    <property type="project" value="InterPro"/>
</dbReference>
<evidence type="ECO:0000256" key="8">
    <source>
        <dbReference type="ARBA" id="ARBA00023295"/>
    </source>
</evidence>
<evidence type="ECO:0000256" key="3">
    <source>
        <dbReference type="ARBA" id="ARBA00022525"/>
    </source>
</evidence>
<evidence type="ECO:0000313" key="13">
    <source>
        <dbReference type="EMBL" id="KAH9817758.1"/>
    </source>
</evidence>
<protein>
    <submittedName>
        <fullName evidence="13">Endopolygalacturonase D</fullName>
    </submittedName>
</protein>
<feature type="active site" evidence="11">
    <location>
        <position position="557"/>
    </location>
</feature>
<sequence length="691" mass="72657">MERRPEVTQHRVPFAKIGPRREPSPKMDIKMGRHYPLYDSSYDGDCDYSCRTGLRKIYQCQKICDKKASRFIGSRDRSNLCSLAHSVQPIARLPAETVCGRHRPKGLLVRRQDVTTGPTSFPPVWHLLPRSTRMIICMVPGLEYICKSRLPIRHFGVHHVAINMRTSSTLDDPPHQQTSLGHHRQSFHARLFSMRYAQASFAAAVLPAALACLDPKTHACASAFHNNLASAQEFCATYTAGSAASVPSLFSSACQGEAKSLSKECTCYAIGSAAVATGTPAPIYTSANATGSIASTFVTATSAAAASSVPSATSVASNYSAPATTTAAVKVAAAAAGGTAISSLAGGSGVGGTTCTVTELADVTASLESCSNVLMSGVSIPASSTLSVEVSSDAALLFAGTMTVAYTPDTDYTPIVIKGTGAKVAGVAGAVIDGNGAQYWDGEGSNGGSDKPDHFIKIDDMEDSTFSDLTIQNWPTHLFEITGCSNMEMYNLLLDNSAGDEADSDGDSLGHNTDAFDVSSTDGLYVHDATVYNQDDCTAVNSGSNMVFENLYCSGGHGLSIGSIKSDVTVSNITFKDSTRERLPDQDRGDATDSTVSDITYSNIYLSGITDYAIDVQQDYENGGSTGDPGDSITISGVTFADVTGSVADDDAYQYYILCGSTSSCSDFTWSGLDISGGQTECSPDGDECPS</sequence>
<name>A0A9W7VYL4_9PEZI</name>
<dbReference type="Pfam" id="PF00295">
    <property type="entry name" value="Glyco_hydro_28"/>
    <property type="match status" value="1"/>
</dbReference>
<evidence type="ECO:0000256" key="10">
    <source>
        <dbReference type="ARBA" id="ARBA00037707"/>
    </source>
</evidence>
<evidence type="ECO:0000256" key="7">
    <source>
        <dbReference type="ARBA" id="ARBA00023180"/>
    </source>
</evidence>
<evidence type="ECO:0000256" key="9">
    <source>
        <dbReference type="ARBA" id="ARBA00023316"/>
    </source>
</evidence>
<evidence type="ECO:0000256" key="2">
    <source>
        <dbReference type="ARBA" id="ARBA00008834"/>
    </source>
</evidence>
<dbReference type="InterPro" id="IPR000743">
    <property type="entry name" value="Glyco_hydro_28"/>
</dbReference>
<evidence type="ECO:0000256" key="11">
    <source>
        <dbReference type="PROSITE-ProRule" id="PRU10052"/>
    </source>
</evidence>
<keyword evidence="9" id="KW-0961">Cell wall biogenesis/degradation</keyword>
<keyword evidence="6 12" id="KW-0378">Hydrolase</keyword>
<keyword evidence="5" id="KW-0677">Repeat</keyword>